<accession>A0A507CIA9</accession>
<protein>
    <submittedName>
        <fullName evidence="1">Uncharacterized protein</fullName>
    </submittedName>
</protein>
<dbReference type="Proteomes" id="UP000320475">
    <property type="component" value="Unassembled WGS sequence"/>
</dbReference>
<dbReference type="EMBL" id="QEAM01000625">
    <property type="protein sequence ID" value="TPX37916.1"/>
    <property type="molecule type" value="Genomic_DNA"/>
</dbReference>
<name>A0A507CIA9_9FUNG</name>
<proteinExistence type="predicted"/>
<organism evidence="1 2">
    <name type="scientific">Synchytrium endobioticum</name>
    <dbReference type="NCBI Taxonomy" id="286115"/>
    <lineage>
        <taxon>Eukaryota</taxon>
        <taxon>Fungi</taxon>
        <taxon>Fungi incertae sedis</taxon>
        <taxon>Chytridiomycota</taxon>
        <taxon>Chytridiomycota incertae sedis</taxon>
        <taxon>Chytridiomycetes</taxon>
        <taxon>Synchytriales</taxon>
        <taxon>Synchytriaceae</taxon>
        <taxon>Synchytrium</taxon>
    </lineage>
</organism>
<dbReference type="AlphaFoldDB" id="A0A507CIA9"/>
<evidence type="ECO:0000313" key="1">
    <source>
        <dbReference type="EMBL" id="TPX37916.1"/>
    </source>
</evidence>
<gene>
    <name evidence="1" type="ORF">SeLEV6574_g07821</name>
</gene>
<reference evidence="1 2" key="1">
    <citation type="journal article" date="2019" name="Sci. Rep.">
        <title>Comparative genomics of chytrid fungi reveal insights into the obligate biotrophic and pathogenic lifestyle of Synchytrium endobioticum.</title>
        <authorList>
            <person name="van de Vossenberg B.T.L.H."/>
            <person name="Warris S."/>
            <person name="Nguyen H.D.T."/>
            <person name="van Gent-Pelzer M.P.E."/>
            <person name="Joly D.L."/>
            <person name="van de Geest H.C."/>
            <person name="Bonants P.J.M."/>
            <person name="Smith D.S."/>
            <person name="Levesque C.A."/>
            <person name="van der Lee T.A.J."/>
        </authorList>
    </citation>
    <scope>NUCLEOTIDE SEQUENCE [LARGE SCALE GENOMIC DNA]</scope>
    <source>
        <strain evidence="1 2">LEV6574</strain>
    </source>
</reference>
<evidence type="ECO:0000313" key="2">
    <source>
        <dbReference type="Proteomes" id="UP000320475"/>
    </source>
</evidence>
<sequence>MKTSTSASASSKQSRNPKRTTIVEDVAVSHKMKASYLIPLFLAFTHGLVIPKSKNGIRSKDCSEYDLCEENDQENSSEKRPSVEFCETKNKDLVFGMTRPREIYGFKYILSDDSIPAYNYFVECPSYAPIVKPAGAKDTHHSSRSASTIGKLVKHIKHGAHKMHETAHHAKEGFKHSRFVKKLKSWMNKLHHHGKKQECHK</sequence>
<comment type="caution">
    <text evidence="1">The sequence shown here is derived from an EMBL/GenBank/DDBJ whole genome shotgun (WGS) entry which is preliminary data.</text>
</comment>